<dbReference type="EMBL" id="JABEQH010000017">
    <property type="protein sequence ID" value="MBB2176771.1"/>
    <property type="molecule type" value="Genomic_DNA"/>
</dbReference>
<evidence type="ECO:0000313" key="2">
    <source>
        <dbReference type="Proteomes" id="UP000561066"/>
    </source>
</evidence>
<dbReference type="Proteomes" id="UP000561066">
    <property type="component" value="Unassembled WGS sequence"/>
</dbReference>
<proteinExistence type="predicted"/>
<comment type="caution">
    <text evidence="1">The sequence shown here is derived from an EMBL/GenBank/DDBJ whole genome shotgun (WGS) entry which is preliminary data.</text>
</comment>
<protein>
    <recommendedName>
        <fullName evidence="3">Phage protein</fullName>
    </recommendedName>
</protein>
<evidence type="ECO:0008006" key="3">
    <source>
        <dbReference type="Google" id="ProtNLM"/>
    </source>
</evidence>
<evidence type="ECO:0000313" key="1">
    <source>
        <dbReference type="EMBL" id="MBB2176771.1"/>
    </source>
</evidence>
<keyword evidence="2" id="KW-1185">Reference proteome</keyword>
<dbReference type="AlphaFoldDB" id="A0A7W4P410"/>
<sequence>MTLYRVELREAAATALKAANTIAGAKVFTARSLPTTSAGLPSIYLQVPTDRAESAGRAAPGFTRVAYLVARGRVAQGAPGQVETALDTLAEQIELAIMCDAPLQAMIQQVTEIQTEVKVTSETGDHLGEVRMIFGLEFTEYFPVAGTPLTQITGEIEAFDNLQS</sequence>
<organism evidence="1 2">
    <name type="scientific">Gluconacetobacter johannae</name>
    <dbReference type="NCBI Taxonomy" id="112140"/>
    <lineage>
        <taxon>Bacteria</taxon>
        <taxon>Pseudomonadati</taxon>
        <taxon>Pseudomonadota</taxon>
        <taxon>Alphaproteobacteria</taxon>
        <taxon>Acetobacterales</taxon>
        <taxon>Acetobacteraceae</taxon>
        <taxon>Gluconacetobacter</taxon>
    </lineage>
</organism>
<name>A0A7W4P410_9PROT</name>
<accession>A0A7W4P410</accession>
<reference evidence="1 2" key="1">
    <citation type="submission" date="2020-04" db="EMBL/GenBank/DDBJ databases">
        <title>Description of novel Gluconacetobacter.</title>
        <authorList>
            <person name="Sombolestani A."/>
        </authorList>
    </citation>
    <scope>NUCLEOTIDE SEQUENCE [LARGE SCALE GENOMIC DNA]</scope>
    <source>
        <strain evidence="1 2">LMG 21312</strain>
    </source>
</reference>
<dbReference type="RefSeq" id="WP_182944119.1">
    <property type="nucleotide sequence ID" value="NZ_JABEQH010000017.1"/>
</dbReference>
<gene>
    <name evidence="1" type="ORF">HLH21_12685</name>
</gene>